<reference evidence="1 2" key="1">
    <citation type="journal article" date="2012" name="Genome Biol.">
        <title>The genome of the polar eukaryotic microalga coccomyxa subellipsoidea reveals traits of cold adaptation.</title>
        <authorList>
            <person name="Blanc G."/>
            <person name="Agarkova I."/>
            <person name="Grimwood J."/>
            <person name="Kuo A."/>
            <person name="Brueggeman A."/>
            <person name="Dunigan D."/>
            <person name="Gurnon J."/>
            <person name="Ladunga I."/>
            <person name="Lindquist E."/>
            <person name="Lucas S."/>
            <person name="Pangilinan J."/>
            <person name="Proschold T."/>
            <person name="Salamov A."/>
            <person name="Schmutz J."/>
            <person name="Weeks D."/>
            <person name="Yamada T."/>
            <person name="Claverie J.M."/>
            <person name="Grigoriev I."/>
            <person name="Van Etten J."/>
            <person name="Lomsadze A."/>
            <person name="Borodovsky M."/>
        </authorList>
    </citation>
    <scope>NUCLEOTIDE SEQUENCE [LARGE SCALE GENOMIC DNA]</scope>
    <source>
        <strain evidence="1 2">C-169</strain>
    </source>
</reference>
<comment type="caution">
    <text evidence="1">The sequence shown here is derived from an EMBL/GenBank/DDBJ whole genome shotgun (WGS) entry which is preliminary data.</text>
</comment>
<dbReference type="RefSeq" id="XP_005650613.1">
    <property type="nucleotide sequence ID" value="XM_005650556.1"/>
</dbReference>
<dbReference type="GeneID" id="17044073"/>
<sequence>MHEATNKRETFIKICHCRQQVLCPALLIRVAQNKNKYTAVQKQIGPSSSTSYDLST</sequence>
<accession>I0Z600</accession>
<dbReference type="Proteomes" id="UP000007264">
    <property type="component" value="Unassembled WGS sequence"/>
</dbReference>
<name>I0Z600_COCSC</name>
<dbReference type="KEGG" id="csl:COCSUDRAFT_52669"/>
<proteinExistence type="predicted"/>
<keyword evidence="2" id="KW-1185">Reference proteome</keyword>
<protein>
    <submittedName>
        <fullName evidence="1">Uncharacterized protein</fullName>
    </submittedName>
</protein>
<dbReference type="AlphaFoldDB" id="I0Z600"/>
<dbReference type="EMBL" id="AGSI01000003">
    <property type="protein sequence ID" value="EIE26069.1"/>
    <property type="molecule type" value="Genomic_DNA"/>
</dbReference>
<gene>
    <name evidence="1" type="ORF">COCSUDRAFT_52669</name>
</gene>
<evidence type="ECO:0000313" key="1">
    <source>
        <dbReference type="EMBL" id="EIE26069.1"/>
    </source>
</evidence>
<organism evidence="1 2">
    <name type="scientific">Coccomyxa subellipsoidea (strain C-169)</name>
    <name type="common">Green microalga</name>
    <dbReference type="NCBI Taxonomy" id="574566"/>
    <lineage>
        <taxon>Eukaryota</taxon>
        <taxon>Viridiplantae</taxon>
        <taxon>Chlorophyta</taxon>
        <taxon>core chlorophytes</taxon>
        <taxon>Trebouxiophyceae</taxon>
        <taxon>Trebouxiophyceae incertae sedis</taxon>
        <taxon>Coccomyxaceae</taxon>
        <taxon>Coccomyxa</taxon>
        <taxon>Coccomyxa subellipsoidea</taxon>
    </lineage>
</organism>
<evidence type="ECO:0000313" key="2">
    <source>
        <dbReference type="Proteomes" id="UP000007264"/>
    </source>
</evidence>